<accession>A0A198A8Z4</accession>
<comment type="similarity">
    <text evidence="1">Belongs to the bacterial solute-binding protein 1 family.</text>
</comment>
<dbReference type="PROSITE" id="PS51257">
    <property type="entry name" value="PROKAR_LIPOPROTEIN"/>
    <property type="match status" value="1"/>
</dbReference>
<dbReference type="Proteomes" id="UP000078454">
    <property type="component" value="Unassembled WGS sequence"/>
</dbReference>
<dbReference type="STRING" id="1850517.A8708_28415"/>
<keyword evidence="5" id="KW-1185">Reference proteome</keyword>
<dbReference type="EMBL" id="LYPB01000069">
    <property type="protein sequence ID" value="OAS17939.1"/>
    <property type="molecule type" value="Genomic_DNA"/>
</dbReference>
<reference evidence="4 5" key="1">
    <citation type="submission" date="2016-05" db="EMBL/GenBank/DDBJ databases">
        <title>Paenibacillus sp. 1ZS3-15 nov., isolated from the rhizosphere soil.</title>
        <authorList>
            <person name="Zhang X.X."/>
            <person name="Zhang J."/>
        </authorList>
    </citation>
    <scope>NUCLEOTIDE SEQUENCE [LARGE SCALE GENOMIC DNA]</scope>
    <source>
        <strain evidence="4 5">1ZS3-15</strain>
    </source>
</reference>
<evidence type="ECO:0000313" key="5">
    <source>
        <dbReference type="Proteomes" id="UP000078454"/>
    </source>
</evidence>
<protein>
    <recommendedName>
        <fullName evidence="6">ABC transporter substrate-binding protein</fullName>
    </recommendedName>
</protein>
<dbReference type="SUPFAM" id="SSF53850">
    <property type="entry name" value="Periplasmic binding protein-like II"/>
    <property type="match status" value="1"/>
</dbReference>
<dbReference type="InterPro" id="IPR050490">
    <property type="entry name" value="Bact_solute-bd_prot1"/>
</dbReference>
<dbReference type="AlphaFoldDB" id="A0A198A8Z4"/>
<dbReference type="OrthoDB" id="9798191at2"/>
<proteinExistence type="inferred from homology"/>
<keyword evidence="2" id="KW-0813">Transport</keyword>
<name>A0A198A8Z4_9BACL</name>
<organism evidence="4 5">
    <name type="scientific">Paenibacillus oryzisoli</name>
    <dbReference type="NCBI Taxonomy" id="1850517"/>
    <lineage>
        <taxon>Bacteria</taxon>
        <taxon>Bacillati</taxon>
        <taxon>Bacillota</taxon>
        <taxon>Bacilli</taxon>
        <taxon>Bacillales</taxon>
        <taxon>Paenibacillaceae</taxon>
        <taxon>Paenibacillus</taxon>
    </lineage>
</organism>
<gene>
    <name evidence="4" type="ORF">A8708_28415</name>
</gene>
<feature type="signal peptide" evidence="3">
    <location>
        <begin position="1"/>
        <end position="19"/>
    </location>
</feature>
<evidence type="ECO:0008006" key="6">
    <source>
        <dbReference type="Google" id="ProtNLM"/>
    </source>
</evidence>
<feature type="chain" id="PRO_5038883151" description="ABC transporter substrate-binding protein" evidence="3">
    <location>
        <begin position="20"/>
        <end position="450"/>
    </location>
</feature>
<evidence type="ECO:0000256" key="1">
    <source>
        <dbReference type="ARBA" id="ARBA00008520"/>
    </source>
</evidence>
<keyword evidence="3" id="KW-0732">Signal</keyword>
<sequence>MKKTFTVIVSIGIMASVLAGCGSTAETVTPTASSGATNSAKSTETPKEKVTLTYMASQDWIKDSEMQLAKKFEAETGIHIDYQIVPSDQYQNILKTKLNAKEAPDIFGGQDGQLDLNNLYGVEKNAVDLSGEEWVKREDPLFVEQGSYNKKLYALTIWDPSYDWVVVYNKKIYEKLNLKVPTTYADFKAASEKIKSAGITPIYEPVSDGWHHVLWFPELGPKFEEVNPGLTDKLNSNMEQFANVPIMEQALTQLNELAKSGYMGDNYFSNTYADTEKNMASGKYAMTVYNLGLPAQIEKAFPEVKADTFGYFLMPLADNQILNVNPAAPSKFIYSGSKHIDLAKKYFQYLTKPENLQFFLDNEPKFLALNFKDIKNRYTPDQKAFFDTYGKKQGTVYQTSISYLNPQWMDIGKDISAMFTGKMQPKEILKSIDKRRSDAAKAAKDPAWAQ</sequence>
<evidence type="ECO:0000313" key="4">
    <source>
        <dbReference type="EMBL" id="OAS17939.1"/>
    </source>
</evidence>
<dbReference type="PANTHER" id="PTHR43649">
    <property type="entry name" value="ARABINOSE-BINDING PROTEIN-RELATED"/>
    <property type="match status" value="1"/>
</dbReference>
<dbReference type="PANTHER" id="PTHR43649:SF29">
    <property type="entry name" value="OSMOPROTECTIVE COMPOUNDS-BINDING PROTEIN GGTB"/>
    <property type="match status" value="1"/>
</dbReference>
<evidence type="ECO:0000256" key="3">
    <source>
        <dbReference type="SAM" id="SignalP"/>
    </source>
</evidence>
<comment type="caution">
    <text evidence="4">The sequence shown here is derived from an EMBL/GenBank/DDBJ whole genome shotgun (WGS) entry which is preliminary data.</text>
</comment>
<dbReference type="RefSeq" id="WP_068665012.1">
    <property type="nucleotide sequence ID" value="NZ_LYPB01000069.1"/>
</dbReference>
<dbReference type="Pfam" id="PF01547">
    <property type="entry name" value="SBP_bac_1"/>
    <property type="match status" value="1"/>
</dbReference>
<evidence type="ECO:0000256" key="2">
    <source>
        <dbReference type="ARBA" id="ARBA00022448"/>
    </source>
</evidence>
<dbReference type="Gene3D" id="3.40.190.10">
    <property type="entry name" value="Periplasmic binding protein-like II"/>
    <property type="match status" value="2"/>
</dbReference>
<dbReference type="InterPro" id="IPR006059">
    <property type="entry name" value="SBP"/>
</dbReference>